<evidence type="ECO:0000256" key="2">
    <source>
        <dbReference type="SAM" id="MobiDB-lite"/>
    </source>
</evidence>
<dbReference type="InterPro" id="IPR050356">
    <property type="entry name" value="SulA_CellDiv_inhibitor"/>
</dbReference>
<dbReference type="EMBL" id="LT629772">
    <property type="protein sequence ID" value="SDT44705.1"/>
    <property type="molecule type" value="Genomic_DNA"/>
</dbReference>
<evidence type="ECO:0000313" key="5">
    <source>
        <dbReference type="Proteomes" id="UP000199103"/>
    </source>
</evidence>
<name>A0A1H2AFC7_9ACTN</name>
<dbReference type="PANTHER" id="PTHR35369">
    <property type="entry name" value="BLR3025 PROTEIN-RELATED"/>
    <property type="match status" value="1"/>
</dbReference>
<feature type="domain" description="UmuC" evidence="3">
    <location>
        <begin position="91"/>
        <end position="158"/>
    </location>
</feature>
<dbReference type="Gene3D" id="3.40.1170.60">
    <property type="match status" value="1"/>
</dbReference>
<dbReference type="PANTHER" id="PTHR35369:SF2">
    <property type="entry name" value="BLR3025 PROTEIN"/>
    <property type="match status" value="1"/>
</dbReference>
<dbReference type="SUPFAM" id="SSF56672">
    <property type="entry name" value="DNA/RNA polymerases"/>
    <property type="match status" value="1"/>
</dbReference>
<dbReference type="Pfam" id="PF00817">
    <property type="entry name" value="IMS"/>
    <property type="match status" value="1"/>
</dbReference>
<keyword evidence="1" id="KW-0227">DNA damage</keyword>
<feature type="region of interest" description="Disordered" evidence="2">
    <location>
        <begin position="1"/>
        <end position="60"/>
    </location>
</feature>
<dbReference type="PROSITE" id="PS50173">
    <property type="entry name" value="UMUC"/>
    <property type="match status" value="1"/>
</dbReference>
<sequence>MFEQKFEYGEVKGHQQTLPGIRRHNAPEQVRTPRPKLPEQPTKVPEPVEGPRSLSLSKGQERTTRVMAVWCPDWPVIAAMEAENLPPHAAVAVVAKGEVFACSSTARTEGVRRGMRKRDAAARCPELIIIDHNPDLDSRAFEPVLSAIEEFSPGVEVIRPGLCALTVPSRYYGGEAEAAALLAEKLVSAGIWDLRIGIADELFTAEQAARLAVVQDHQIIETGRSAAFLAGLPIGVLAEDNLVGLLLRMGINTLGDFVRLPAKDVLTRFGHAGARAHRLAGARTGRKLSGRSVPPEHQQQVSFAPGLETIEPIAFSSRQTADRFVAGLARNGLVCTAIRIEVDTENGWHHERRWAHPRWFDSSDIIDRLRWQLQADPAPDPVVQIRLLPDQCESVGTQSEGLWGSAPDEKIQRGIARVQGMIGFDGVLAAGIQGGREPADRELLTPWGEQPTSVRPTGLPWPGSLPPPAPTRVFEQPLPAVVLDLEGQPIKLTDRGGISGEPGRFRPTKDGDFVPVEAWVGPWPIDERWWEEPDSPLRARFQIVAPDGSAWLLVATGSSWFTEARYD</sequence>
<feature type="compositionally biased region" description="Basic and acidic residues" evidence="2">
    <location>
        <begin position="1"/>
        <end position="13"/>
    </location>
</feature>
<dbReference type="Proteomes" id="UP000199103">
    <property type="component" value="Chromosome I"/>
</dbReference>
<evidence type="ECO:0000256" key="1">
    <source>
        <dbReference type="ARBA" id="ARBA00022763"/>
    </source>
</evidence>
<proteinExistence type="predicted"/>
<dbReference type="InterPro" id="IPR001126">
    <property type="entry name" value="UmuC"/>
</dbReference>
<keyword evidence="5" id="KW-1185">Reference proteome</keyword>
<dbReference type="CDD" id="cd03468">
    <property type="entry name" value="PolY_like"/>
    <property type="match status" value="1"/>
</dbReference>
<gene>
    <name evidence="4" type="ORF">SAMN04489812_5897</name>
</gene>
<accession>A0A1H2AFC7</accession>
<reference evidence="4 5" key="1">
    <citation type="submission" date="2016-10" db="EMBL/GenBank/DDBJ databases">
        <authorList>
            <person name="de Groot N.N."/>
        </authorList>
    </citation>
    <scope>NUCLEOTIDE SEQUENCE [LARGE SCALE GENOMIC DNA]</scope>
    <source>
        <strain evidence="4 5">DSM 21800</strain>
    </source>
</reference>
<dbReference type="STRING" id="630515.SAMN04489812_5897"/>
<organism evidence="4 5">
    <name type="scientific">Microlunatus soli</name>
    <dbReference type="NCBI Taxonomy" id="630515"/>
    <lineage>
        <taxon>Bacteria</taxon>
        <taxon>Bacillati</taxon>
        <taxon>Actinomycetota</taxon>
        <taxon>Actinomycetes</taxon>
        <taxon>Propionibacteriales</taxon>
        <taxon>Propionibacteriaceae</taxon>
        <taxon>Microlunatus</taxon>
    </lineage>
</organism>
<dbReference type="InterPro" id="IPR043502">
    <property type="entry name" value="DNA/RNA_pol_sf"/>
</dbReference>
<evidence type="ECO:0000313" key="4">
    <source>
        <dbReference type="EMBL" id="SDT44705.1"/>
    </source>
</evidence>
<dbReference type="AlphaFoldDB" id="A0A1H2AFC7"/>
<dbReference type="GO" id="GO:0006281">
    <property type="term" value="P:DNA repair"/>
    <property type="evidence" value="ECO:0007669"/>
    <property type="project" value="InterPro"/>
</dbReference>
<evidence type="ECO:0000259" key="3">
    <source>
        <dbReference type="PROSITE" id="PS50173"/>
    </source>
</evidence>
<protein>
    <submittedName>
        <fullName evidence="4">Protein ImuB</fullName>
    </submittedName>
</protein>